<feature type="region of interest" description="Disordered" evidence="3">
    <location>
        <begin position="265"/>
        <end position="286"/>
    </location>
</feature>
<dbReference type="GO" id="GO:0016020">
    <property type="term" value="C:membrane"/>
    <property type="evidence" value="ECO:0007669"/>
    <property type="project" value="TreeGrafter"/>
</dbReference>
<dbReference type="InterPro" id="IPR002509">
    <property type="entry name" value="NODB_dom"/>
</dbReference>
<evidence type="ECO:0000259" key="4">
    <source>
        <dbReference type="PROSITE" id="PS51677"/>
    </source>
</evidence>
<dbReference type="PROSITE" id="PS51257">
    <property type="entry name" value="PROKAR_LIPOPROTEIN"/>
    <property type="match status" value="1"/>
</dbReference>
<reference evidence="5 6" key="1">
    <citation type="submission" date="2017-06" db="EMBL/GenBank/DDBJ databases">
        <authorList>
            <person name="Kim H.J."/>
            <person name="Triplett B.A."/>
        </authorList>
    </citation>
    <scope>NUCLEOTIDE SEQUENCE [LARGE SCALE GENOMIC DNA]</scope>
    <source>
        <strain evidence="5 6">CGMCC 4.2132</strain>
    </source>
</reference>
<feature type="region of interest" description="Disordered" evidence="3">
    <location>
        <begin position="93"/>
        <end position="120"/>
    </location>
</feature>
<dbReference type="Gene3D" id="3.20.20.370">
    <property type="entry name" value="Glycoside hydrolase/deacetylase"/>
    <property type="match status" value="1"/>
</dbReference>
<dbReference type="InterPro" id="IPR050248">
    <property type="entry name" value="Polysacc_deacetylase_ArnD"/>
</dbReference>
<gene>
    <name evidence="5" type="ORF">SAMN05216276_110020</name>
</gene>
<accession>A0A239P8X3</accession>
<dbReference type="Pfam" id="PF01522">
    <property type="entry name" value="Polysacc_deac_1"/>
    <property type="match status" value="1"/>
</dbReference>
<dbReference type="GO" id="GO:0005975">
    <property type="term" value="P:carbohydrate metabolic process"/>
    <property type="evidence" value="ECO:0007669"/>
    <property type="project" value="InterPro"/>
</dbReference>
<dbReference type="PANTHER" id="PTHR10587:SF133">
    <property type="entry name" value="CHITIN DEACETYLASE 1-RELATED"/>
    <property type="match status" value="1"/>
</dbReference>
<dbReference type="EMBL" id="FZOD01000100">
    <property type="protein sequence ID" value="SNT63395.1"/>
    <property type="molecule type" value="Genomic_DNA"/>
</dbReference>
<dbReference type="InterPro" id="IPR011330">
    <property type="entry name" value="Glyco_hydro/deAcase_b/a-brl"/>
</dbReference>
<keyword evidence="2" id="KW-0378">Hydrolase</keyword>
<evidence type="ECO:0000256" key="3">
    <source>
        <dbReference type="SAM" id="MobiDB-lite"/>
    </source>
</evidence>
<dbReference type="PROSITE" id="PS51677">
    <property type="entry name" value="NODB"/>
    <property type="match status" value="1"/>
</dbReference>
<proteinExistence type="predicted"/>
<dbReference type="PANTHER" id="PTHR10587">
    <property type="entry name" value="GLYCOSYL TRANSFERASE-RELATED"/>
    <property type="match status" value="1"/>
</dbReference>
<dbReference type="GO" id="GO:0016810">
    <property type="term" value="F:hydrolase activity, acting on carbon-nitrogen (but not peptide) bonds"/>
    <property type="evidence" value="ECO:0007669"/>
    <property type="project" value="InterPro"/>
</dbReference>
<sequence>MPKARVLGGIALIAASVAGCGINSTSPGVEGPVPSEPTLIDYVDPSQVSGLSTQTISEGDLDARHVHVVYPSLADAPLLNEKLRRTVNEELDRFTESTVPARSTGNPRDPGSGSVAGVLPPPEFNVEWQLSAVSPEAVGVRLRFGASTGSSWSEARTTIWYDRTSKRALDSTGLLKDKAALNTLAALVRVKLAQRGPETNPSSVRPDPKMFDSLGFNPRGELVVEFDDRQVGPQSLGRVAVALSHAQADTLLSASGLRAQRAATRSAAAATSAPPPKASIDAENTAKPRAASSLTGSVNCAKAKCVALTYDDGPGPETGRLLDILADHNARATFFCLGSNASAHPELLQRIRNEGHLAANHTWSHRDLTAMSPIEIADQLVRTQREITQAIGQVPTLMRPPYGATDTQVTSIAGTLGLAVIRWNVDTQDERDADPRAIADRTVSRAAPGAIILLHDVHSATVDATPEILRRLTAEGYTFVTVPELYGARGALAGRTYDSASTSSALHGRAMP</sequence>
<evidence type="ECO:0000313" key="6">
    <source>
        <dbReference type="Proteomes" id="UP000198282"/>
    </source>
</evidence>
<evidence type="ECO:0000256" key="2">
    <source>
        <dbReference type="ARBA" id="ARBA00022801"/>
    </source>
</evidence>
<dbReference type="Proteomes" id="UP000198282">
    <property type="component" value="Unassembled WGS sequence"/>
</dbReference>
<evidence type="ECO:0000256" key="1">
    <source>
        <dbReference type="ARBA" id="ARBA00022723"/>
    </source>
</evidence>
<evidence type="ECO:0000313" key="5">
    <source>
        <dbReference type="EMBL" id="SNT63395.1"/>
    </source>
</evidence>
<feature type="compositionally biased region" description="Polar residues" evidence="3">
    <location>
        <begin position="96"/>
        <end position="106"/>
    </location>
</feature>
<feature type="domain" description="NodB homology" evidence="4">
    <location>
        <begin position="304"/>
        <end position="480"/>
    </location>
</feature>
<keyword evidence="1" id="KW-0479">Metal-binding</keyword>
<organism evidence="5 6">
    <name type="scientific">Streptosporangium subroseum</name>
    <dbReference type="NCBI Taxonomy" id="106412"/>
    <lineage>
        <taxon>Bacteria</taxon>
        <taxon>Bacillati</taxon>
        <taxon>Actinomycetota</taxon>
        <taxon>Actinomycetes</taxon>
        <taxon>Streptosporangiales</taxon>
        <taxon>Streptosporangiaceae</taxon>
        <taxon>Streptosporangium</taxon>
    </lineage>
</organism>
<protein>
    <submittedName>
        <fullName evidence="5">Peptidoglycan/xylan/chitin deacetylase, PgdA/CDA1 family</fullName>
    </submittedName>
</protein>
<dbReference type="SUPFAM" id="SSF88713">
    <property type="entry name" value="Glycoside hydrolase/deacetylase"/>
    <property type="match status" value="1"/>
</dbReference>
<dbReference type="AlphaFoldDB" id="A0A239P8X3"/>
<name>A0A239P8X3_9ACTN</name>
<dbReference type="GO" id="GO:0046872">
    <property type="term" value="F:metal ion binding"/>
    <property type="evidence" value="ECO:0007669"/>
    <property type="project" value="UniProtKB-KW"/>
</dbReference>
<keyword evidence="6" id="KW-1185">Reference proteome</keyword>
<dbReference type="CDD" id="cd10917">
    <property type="entry name" value="CE4_NodB_like_6s_7s"/>
    <property type="match status" value="1"/>
</dbReference>